<dbReference type="SMART" id="SM00345">
    <property type="entry name" value="HTH_GNTR"/>
    <property type="match status" value="1"/>
</dbReference>
<keyword evidence="2" id="KW-0238">DNA-binding</keyword>
<feature type="domain" description="HTH gntR-type" evidence="4">
    <location>
        <begin position="3"/>
        <end position="74"/>
    </location>
</feature>
<evidence type="ECO:0000313" key="6">
    <source>
        <dbReference type="Proteomes" id="UP000253204"/>
    </source>
</evidence>
<dbReference type="PRINTS" id="PR00035">
    <property type="entry name" value="HTHGNTR"/>
</dbReference>
<proteinExistence type="predicted"/>
<dbReference type="Gene3D" id="3.40.1410.10">
    <property type="entry name" value="Chorismate lyase-like"/>
    <property type="match status" value="1"/>
</dbReference>
<evidence type="ECO:0000259" key="4">
    <source>
        <dbReference type="PROSITE" id="PS50949"/>
    </source>
</evidence>
<dbReference type="GO" id="GO:0003677">
    <property type="term" value="F:DNA binding"/>
    <property type="evidence" value="ECO:0007669"/>
    <property type="project" value="UniProtKB-KW"/>
</dbReference>
<dbReference type="AlphaFoldDB" id="A0A368TP18"/>
<gene>
    <name evidence="5" type="ORF">DU506_19385</name>
</gene>
<evidence type="ECO:0000256" key="3">
    <source>
        <dbReference type="ARBA" id="ARBA00023163"/>
    </source>
</evidence>
<dbReference type="Proteomes" id="UP000253204">
    <property type="component" value="Unassembled WGS sequence"/>
</dbReference>
<dbReference type="InterPro" id="IPR028978">
    <property type="entry name" value="Chorismate_lyase_/UTRA_dom_sf"/>
</dbReference>
<dbReference type="RefSeq" id="WP_114488513.1">
    <property type="nucleotide sequence ID" value="NZ_CBCSHM010000081.1"/>
</dbReference>
<dbReference type="Gene3D" id="1.10.10.10">
    <property type="entry name" value="Winged helix-like DNA-binding domain superfamily/Winged helix DNA-binding domain"/>
    <property type="match status" value="1"/>
</dbReference>
<dbReference type="SUPFAM" id="SSF46785">
    <property type="entry name" value="Winged helix' DNA-binding domain"/>
    <property type="match status" value="1"/>
</dbReference>
<dbReference type="EMBL" id="QPIJ01000078">
    <property type="protein sequence ID" value="RCV85977.1"/>
    <property type="molecule type" value="Genomic_DNA"/>
</dbReference>
<keyword evidence="3" id="KW-0804">Transcription</keyword>
<protein>
    <submittedName>
        <fullName evidence="5">UTRA domain-containing protein</fullName>
    </submittedName>
</protein>
<dbReference type="InterPro" id="IPR036388">
    <property type="entry name" value="WH-like_DNA-bd_sf"/>
</dbReference>
<keyword evidence="1" id="KW-0805">Transcription regulation</keyword>
<dbReference type="SMART" id="SM00866">
    <property type="entry name" value="UTRA"/>
    <property type="match status" value="1"/>
</dbReference>
<comment type="caution">
    <text evidence="5">The sequence shown here is derived from an EMBL/GenBank/DDBJ whole genome shotgun (WGS) entry which is preliminary data.</text>
</comment>
<dbReference type="PANTHER" id="PTHR44846">
    <property type="entry name" value="MANNOSYL-D-GLYCERATE TRANSPORT/METABOLISM SYSTEM REPRESSOR MNGR-RELATED"/>
    <property type="match status" value="1"/>
</dbReference>
<dbReference type="InterPro" id="IPR000524">
    <property type="entry name" value="Tscrpt_reg_HTH_GntR"/>
</dbReference>
<dbReference type="InterPro" id="IPR050679">
    <property type="entry name" value="Bact_HTH_transcr_reg"/>
</dbReference>
<dbReference type="InterPro" id="IPR036390">
    <property type="entry name" value="WH_DNA-bd_sf"/>
</dbReference>
<organism evidence="5 6">
    <name type="scientific">Vreelandella rituensis</name>
    <dbReference type="NCBI Taxonomy" id="2282306"/>
    <lineage>
        <taxon>Bacteria</taxon>
        <taxon>Pseudomonadati</taxon>
        <taxon>Pseudomonadota</taxon>
        <taxon>Gammaproteobacteria</taxon>
        <taxon>Oceanospirillales</taxon>
        <taxon>Halomonadaceae</taxon>
        <taxon>Vreelandella</taxon>
    </lineage>
</organism>
<dbReference type="SUPFAM" id="SSF64288">
    <property type="entry name" value="Chorismate lyase-like"/>
    <property type="match status" value="1"/>
</dbReference>
<dbReference type="PANTHER" id="PTHR44846:SF1">
    <property type="entry name" value="MANNOSYL-D-GLYCERATE TRANSPORT_METABOLISM SYSTEM REPRESSOR MNGR-RELATED"/>
    <property type="match status" value="1"/>
</dbReference>
<dbReference type="GO" id="GO:0045892">
    <property type="term" value="P:negative regulation of DNA-templated transcription"/>
    <property type="evidence" value="ECO:0007669"/>
    <property type="project" value="TreeGrafter"/>
</dbReference>
<keyword evidence="6" id="KW-1185">Reference proteome</keyword>
<dbReference type="PROSITE" id="PS50949">
    <property type="entry name" value="HTH_GNTR"/>
    <property type="match status" value="1"/>
</dbReference>
<dbReference type="CDD" id="cd07377">
    <property type="entry name" value="WHTH_GntR"/>
    <property type="match status" value="1"/>
</dbReference>
<accession>A0A368TP18</accession>
<evidence type="ECO:0000313" key="5">
    <source>
        <dbReference type="EMBL" id="RCV85977.1"/>
    </source>
</evidence>
<evidence type="ECO:0000256" key="1">
    <source>
        <dbReference type="ARBA" id="ARBA00023015"/>
    </source>
</evidence>
<evidence type="ECO:0000256" key="2">
    <source>
        <dbReference type="ARBA" id="ARBA00023125"/>
    </source>
</evidence>
<dbReference type="Pfam" id="PF00392">
    <property type="entry name" value="GntR"/>
    <property type="match status" value="1"/>
</dbReference>
<dbReference type="GO" id="GO:0003700">
    <property type="term" value="F:DNA-binding transcription factor activity"/>
    <property type="evidence" value="ECO:0007669"/>
    <property type="project" value="InterPro"/>
</dbReference>
<name>A0A368TP18_9GAMM</name>
<dbReference type="Pfam" id="PF07702">
    <property type="entry name" value="UTRA"/>
    <property type="match status" value="1"/>
</dbReference>
<dbReference type="OrthoDB" id="9784545at2"/>
<dbReference type="InterPro" id="IPR011663">
    <property type="entry name" value="UTRA"/>
</dbReference>
<sequence length="239" mass="27476">MAEAYYMQLTRQLREQLRYGGATWVDEVGRLPAERVLAERFNTTRVTLRQALAQLEGEGKIHRSNRRGWFVSPKRLEYDPTRDAGFNDYVTAQGRTPRTEVLGVTTATCPAAASALGLDVNHPLYHIRRRRYVDERAVLVESLWVVPEQAPGLLQERFDHSLWGLLRERWQLELSHRSIRMVSEALQQDDASELGVATGTAGLNISRTIFDTRHRPIEYDEEHWLHDALSIRVELSNTT</sequence>
<reference evidence="5 6" key="1">
    <citation type="submission" date="2018-07" db="EMBL/GenBank/DDBJ databases">
        <title>Halomonas rutogse sp. nov., isolated from Lake TangqianCo on Tibetan Plateau.</title>
        <authorList>
            <person name="Lu H."/>
            <person name="Xing P."/>
            <person name="Wu Q."/>
        </authorList>
    </citation>
    <scope>NUCLEOTIDE SEQUENCE [LARGE SCALE GENOMIC DNA]</scope>
    <source>
        <strain evidence="5 6">TQ8S</strain>
    </source>
</reference>